<keyword evidence="21" id="KW-1185">Reference proteome</keyword>
<dbReference type="CDD" id="cd00063">
    <property type="entry name" value="FN3"/>
    <property type="match status" value="7"/>
</dbReference>
<comment type="subcellular location">
    <subcellularLocation>
        <location evidence="1">Membrane</location>
        <topology evidence="1">Single-pass type I membrane protein</topology>
    </subcellularLocation>
</comment>
<evidence type="ECO:0000256" key="16">
    <source>
        <dbReference type="RuleBase" id="RU000312"/>
    </source>
</evidence>
<comment type="catalytic activity">
    <reaction evidence="14 16">
        <text>L-tyrosyl-[protein] + ATP = O-phospho-L-tyrosyl-[protein] + ADP + H(+)</text>
        <dbReference type="Rhea" id="RHEA:10596"/>
        <dbReference type="Rhea" id="RHEA-COMP:10136"/>
        <dbReference type="Rhea" id="RHEA-COMP:20101"/>
        <dbReference type="ChEBI" id="CHEBI:15378"/>
        <dbReference type="ChEBI" id="CHEBI:30616"/>
        <dbReference type="ChEBI" id="CHEBI:46858"/>
        <dbReference type="ChEBI" id="CHEBI:61978"/>
        <dbReference type="ChEBI" id="CHEBI:456216"/>
        <dbReference type="EC" id="2.7.10.1"/>
    </reaction>
</comment>
<dbReference type="InterPro" id="IPR013783">
    <property type="entry name" value="Ig-like_fold"/>
</dbReference>
<feature type="domain" description="Fibronectin type-III" evidence="20">
    <location>
        <begin position="110"/>
        <end position="205"/>
    </location>
</feature>
<feature type="region of interest" description="Disordered" evidence="17">
    <location>
        <begin position="2278"/>
        <end position="2344"/>
    </location>
</feature>
<keyword evidence="6 15" id="KW-0547">Nucleotide-binding</keyword>
<dbReference type="PANTHER" id="PTHR24416:SF527">
    <property type="entry name" value="PROTO-ONCOGENE TYROSINE-PROTEIN KINASE ROS"/>
    <property type="match status" value="1"/>
</dbReference>
<comment type="similarity">
    <text evidence="16">Belongs to the protein kinase superfamily. Tyr protein kinase family. Insulin receptor subfamily.</text>
</comment>
<evidence type="ECO:0000313" key="22">
    <source>
        <dbReference type="RefSeq" id="XP_060046544.1"/>
    </source>
</evidence>
<dbReference type="Proteomes" id="UP001652624">
    <property type="component" value="Chromosome 4"/>
</dbReference>
<evidence type="ECO:0000256" key="5">
    <source>
        <dbReference type="ARBA" id="ARBA00022737"/>
    </source>
</evidence>
<protein>
    <recommendedName>
        <fullName evidence="16">Tyrosine-protein kinase receptor</fullName>
        <ecNumber evidence="16">2.7.10.1</ecNumber>
    </recommendedName>
</protein>
<keyword evidence="11" id="KW-0829">Tyrosine-protein kinase</keyword>
<dbReference type="SUPFAM" id="SSF63825">
    <property type="entry name" value="YWTD domain"/>
    <property type="match status" value="3"/>
</dbReference>
<evidence type="ECO:0000256" key="14">
    <source>
        <dbReference type="ARBA" id="ARBA00051243"/>
    </source>
</evidence>
<evidence type="ECO:0000313" key="21">
    <source>
        <dbReference type="Proteomes" id="UP001652624"/>
    </source>
</evidence>
<dbReference type="PROSITE" id="PS00107">
    <property type="entry name" value="PROTEIN_KINASE_ATP"/>
    <property type="match status" value="1"/>
</dbReference>
<keyword evidence="12 16" id="KW-0675">Receptor</keyword>
<keyword evidence="10 18" id="KW-0472">Membrane</keyword>
<feature type="domain" description="Fibronectin type-III" evidence="20">
    <location>
        <begin position="1748"/>
        <end position="1849"/>
    </location>
</feature>
<feature type="domain" description="Fibronectin type-III" evidence="20">
    <location>
        <begin position="1654"/>
        <end position="1747"/>
    </location>
</feature>
<dbReference type="PROSITE" id="PS00109">
    <property type="entry name" value="PROTEIN_KINASE_TYR"/>
    <property type="match status" value="1"/>
</dbReference>
<evidence type="ECO:0000256" key="2">
    <source>
        <dbReference type="ARBA" id="ARBA00022553"/>
    </source>
</evidence>
<keyword evidence="3" id="KW-0808">Transferase</keyword>
<keyword evidence="4 16" id="KW-0812">Transmembrane</keyword>
<evidence type="ECO:0000256" key="15">
    <source>
        <dbReference type="PROSITE-ProRule" id="PRU10141"/>
    </source>
</evidence>
<evidence type="ECO:0000256" key="18">
    <source>
        <dbReference type="SAM" id="Phobius"/>
    </source>
</evidence>
<dbReference type="Gene3D" id="1.10.510.10">
    <property type="entry name" value="Transferase(Phosphotransferase) domain 1"/>
    <property type="match status" value="1"/>
</dbReference>
<dbReference type="SUPFAM" id="SSF49265">
    <property type="entry name" value="Fibronectin type III"/>
    <property type="match status" value="5"/>
</dbReference>
<dbReference type="InterPro" id="IPR003961">
    <property type="entry name" value="FN3_dom"/>
</dbReference>
<dbReference type="EC" id="2.7.10.1" evidence="16"/>
<evidence type="ECO:0000259" key="20">
    <source>
        <dbReference type="PROSITE" id="PS50853"/>
    </source>
</evidence>
<feature type="domain" description="Fibronectin type-III" evidence="20">
    <location>
        <begin position="943"/>
        <end position="1038"/>
    </location>
</feature>
<organism evidence="21 22">
    <name type="scientific">Erinaceus europaeus</name>
    <name type="common">Western European hedgehog</name>
    <dbReference type="NCBI Taxonomy" id="9365"/>
    <lineage>
        <taxon>Eukaryota</taxon>
        <taxon>Metazoa</taxon>
        <taxon>Chordata</taxon>
        <taxon>Craniata</taxon>
        <taxon>Vertebrata</taxon>
        <taxon>Euteleostomi</taxon>
        <taxon>Mammalia</taxon>
        <taxon>Eutheria</taxon>
        <taxon>Laurasiatheria</taxon>
        <taxon>Eulipotyphla</taxon>
        <taxon>Erinaceidae</taxon>
        <taxon>Erinaceinae</taxon>
        <taxon>Erinaceus</taxon>
    </lineage>
</organism>
<dbReference type="PROSITE" id="PS50853">
    <property type="entry name" value="FN3"/>
    <property type="match status" value="8"/>
</dbReference>
<evidence type="ECO:0000256" key="1">
    <source>
        <dbReference type="ARBA" id="ARBA00004479"/>
    </source>
</evidence>
<dbReference type="InterPro" id="IPR020635">
    <property type="entry name" value="Tyr_kinase_cat_dom"/>
</dbReference>
<dbReference type="Pfam" id="PF07714">
    <property type="entry name" value="PK_Tyr_Ser-Thr"/>
    <property type="match status" value="1"/>
</dbReference>
<dbReference type="PROSITE" id="PS00239">
    <property type="entry name" value="RECEPTOR_TYR_KIN_II"/>
    <property type="match status" value="1"/>
</dbReference>
<evidence type="ECO:0000256" key="3">
    <source>
        <dbReference type="ARBA" id="ARBA00022679"/>
    </source>
</evidence>
<evidence type="ECO:0000256" key="7">
    <source>
        <dbReference type="ARBA" id="ARBA00022777"/>
    </source>
</evidence>
<feature type="domain" description="Fibronectin type-III" evidence="20">
    <location>
        <begin position="1553"/>
        <end position="1651"/>
    </location>
</feature>
<dbReference type="InterPro" id="IPR008266">
    <property type="entry name" value="Tyr_kinase_AS"/>
</dbReference>
<evidence type="ECO:0000256" key="10">
    <source>
        <dbReference type="ARBA" id="ARBA00023136"/>
    </source>
</evidence>
<dbReference type="Gene3D" id="2.120.10.30">
    <property type="entry name" value="TolB, C-terminal domain"/>
    <property type="match status" value="3"/>
</dbReference>
<evidence type="ECO:0000256" key="11">
    <source>
        <dbReference type="ARBA" id="ARBA00023137"/>
    </source>
</evidence>
<proteinExistence type="inferred from homology"/>
<dbReference type="InterPro" id="IPR017441">
    <property type="entry name" value="Protein_kinase_ATP_BS"/>
</dbReference>
<dbReference type="InterPro" id="IPR036116">
    <property type="entry name" value="FN3_sf"/>
</dbReference>
<feature type="domain" description="Fibronectin type-III" evidence="20">
    <location>
        <begin position="566"/>
        <end position="666"/>
    </location>
</feature>
<feature type="binding site" evidence="15">
    <location>
        <position position="1976"/>
    </location>
    <ligand>
        <name>ATP</name>
        <dbReference type="ChEBI" id="CHEBI:30616"/>
    </ligand>
</feature>
<feature type="compositionally biased region" description="Basic and acidic residues" evidence="17">
    <location>
        <begin position="2279"/>
        <end position="2314"/>
    </location>
</feature>
<keyword evidence="5" id="KW-0677">Repeat</keyword>
<keyword evidence="13" id="KW-0325">Glycoprotein</keyword>
<name>A0ABM3XCL3_ERIEU</name>
<evidence type="ECO:0000259" key="19">
    <source>
        <dbReference type="PROSITE" id="PS50011"/>
    </source>
</evidence>
<accession>A0ABM3XCL3</accession>
<dbReference type="InterPro" id="IPR001245">
    <property type="entry name" value="Ser-Thr/Tyr_kinase_cat_dom"/>
</dbReference>
<evidence type="ECO:0000256" key="9">
    <source>
        <dbReference type="ARBA" id="ARBA00022989"/>
    </source>
</evidence>
<evidence type="ECO:0000256" key="13">
    <source>
        <dbReference type="ARBA" id="ARBA00023180"/>
    </source>
</evidence>
<dbReference type="PANTHER" id="PTHR24416">
    <property type="entry name" value="TYROSINE-PROTEIN KINASE RECEPTOR"/>
    <property type="match status" value="1"/>
</dbReference>
<dbReference type="PROSITE" id="PS50011">
    <property type="entry name" value="PROTEIN_KINASE_DOM"/>
    <property type="match status" value="1"/>
</dbReference>
<feature type="transmembrane region" description="Helical" evidence="18">
    <location>
        <begin position="1858"/>
        <end position="1878"/>
    </location>
</feature>
<dbReference type="PRINTS" id="PR00109">
    <property type="entry name" value="TYRKINASE"/>
</dbReference>
<dbReference type="InterPro" id="IPR002011">
    <property type="entry name" value="Tyr_kinase_rcpt_2_CS"/>
</dbReference>
<dbReference type="SMART" id="SM00060">
    <property type="entry name" value="FN3"/>
    <property type="match status" value="9"/>
</dbReference>
<evidence type="ECO:0000256" key="17">
    <source>
        <dbReference type="SAM" id="MobiDB-lite"/>
    </source>
</evidence>
<keyword evidence="2 16" id="KW-0597">Phosphoprotein</keyword>
<dbReference type="Gene3D" id="2.60.40.10">
    <property type="entry name" value="Immunoglobulins"/>
    <property type="match status" value="7"/>
</dbReference>
<evidence type="ECO:0000256" key="8">
    <source>
        <dbReference type="ARBA" id="ARBA00022840"/>
    </source>
</evidence>
<feature type="domain" description="Fibronectin type-III" evidence="20">
    <location>
        <begin position="1039"/>
        <end position="1147"/>
    </location>
</feature>
<reference evidence="22" key="1">
    <citation type="submission" date="2025-08" db="UniProtKB">
        <authorList>
            <consortium name="RefSeq"/>
        </authorList>
    </citation>
    <scope>IDENTIFICATION</scope>
</reference>
<keyword evidence="9 18" id="KW-1133">Transmembrane helix</keyword>
<dbReference type="InterPro" id="IPR000719">
    <property type="entry name" value="Prot_kinase_dom"/>
</dbReference>
<dbReference type="SMART" id="SM00219">
    <property type="entry name" value="TyrKc"/>
    <property type="match status" value="1"/>
</dbReference>
<feature type="domain" description="Protein kinase" evidence="19">
    <location>
        <begin position="1941"/>
        <end position="2215"/>
    </location>
</feature>
<dbReference type="GeneID" id="103111697"/>
<dbReference type="InterPro" id="IPR050122">
    <property type="entry name" value="RTK"/>
</dbReference>
<keyword evidence="7 22" id="KW-0418">Kinase</keyword>
<dbReference type="CDD" id="cd05044">
    <property type="entry name" value="PTKc_c-ros"/>
    <property type="match status" value="1"/>
</dbReference>
<dbReference type="InterPro" id="IPR011009">
    <property type="entry name" value="Kinase-like_dom_sf"/>
</dbReference>
<dbReference type="InterPro" id="IPR011042">
    <property type="entry name" value="6-blade_b-propeller_TolB-like"/>
</dbReference>
<dbReference type="RefSeq" id="XP_060046544.1">
    <property type="nucleotide sequence ID" value="XM_060190561.1"/>
</dbReference>
<gene>
    <name evidence="22" type="primary">ROS1</name>
</gene>
<dbReference type="GO" id="GO:0016301">
    <property type="term" value="F:kinase activity"/>
    <property type="evidence" value="ECO:0007669"/>
    <property type="project" value="UniProtKB-KW"/>
</dbReference>
<feature type="domain" description="Fibronectin type-III" evidence="20">
    <location>
        <begin position="206"/>
        <end position="294"/>
    </location>
</feature>
<sequence length="2344" mass="262819">MKNIYRLFLKLVIFVTLGCLWISVLQCTVLNSCLKSCVTNLGRQLDTGTPYNLSELCIQGCHFWSSIDQENCALKCNDTYTTVCERESCEIGCSSAEGAYEEEVLENEDLPTAPFASSIGNHSVTLRWKPANISGVKYVIQWKYTQLSGSWNYSEAVSDLSYVVKSLHPFTEYVFRVVWIYTAQLQLYSPPSPSYRTHPYGVPETAPFIKNIESASPDTVEVSWAPPQFPGGPVLGYNLRLVSRNQKLDSGTQRTSFQFYSTLPNTTYRFSIAAVNEVGEGPEAESSITTSSPAVQEEEQWLFLSRKTSLRKRSLKHVVDEAHCLQSDAVHSNITGISVNIHQHTVYFSEGTFIWMKKAVNMSDVSDLSAFYRGPGLISSISIDWLYQKMYFIMDELVYVCDLESCSNVKEITPSSIIAPKKIVVDSYNGYVFYLLRDGIYRVDLPVSPGQDSEAVRVVESCTLKDFAVKPQAKRIIFFNNTAQGFMSTFLDGSASYFVLPQVLFADVKSFACENNDFLVTDGKAVFHQDSLSFYQFIVGCDLSHIEEFGFGNLVIFGSSTQPHPLPGRPQQLSVLFGSHQALVQWKSPDLAIGASPAAWQNWTYEVKVSNQDFPEITHVFSNISGSMLNVPELQSATKYSVSVRASSPKGPGPWSEPSVGTTLMPATEPPFIMAVKEDGLWSKQLNSFGPGEFLSSDIGNVSDMDWYNNSLYYSDAKGDVYVWLLNGTEISENHHIPNIAGAGALAFEWLGHFLYWAGKTYVIQRQSLLTGHADIVTHVKLLVNDMVVDSVGGYLYWTTLYSVESTRLNGESPLVLQSQPWFSGKKVIALTLDLSDELLYWLVQDSQCIHLYTAVLRGQSSIGDTAITEFAAWSTSEISQNTLMYYSGRLFWINGFRIITAQEISQRTSVSVLEPAKFNQFTIIQTSLKPLPGNFSFTPKVIPDSVQKSSFRIQGDAPSFQILWDAPPPVDWGVIFYSVEFSACSKFLASGQHPLPAFTVEGLEPYTLFNLSVTPYTYWGKGPKTSLSLRTPETVPSAPENPRIFILPSGKYSHKSETVKVEFRWNKPKHENGLLTRFEIFYQISNQSNINKTYEDWIAVTVTPSEFSFRLEDLNPRHTVAFKVRVFTSKGPGPFSDIAKSQTSEINPFPYLMTLFSNKIVLLDMDQNQAVWTFLAEREISAMGYTADNAMGYYTQGDSLFILNMRDKSSSEIFRNALIHDSVSIAIDWISRHLYFMLKESQNGMQVLDVDLELKVKYPRMLKLCSRNSTIISFSVYPFLSRLYWTEVSNFGCQMSYYSISNQTLHHILPPVTPHHATGENLRSCNVSEFELSGEMTLDTSDIKKPRIYFVKGKEIWITDLEGYQCWQVVVEPTLLGRTLTSLTVDGVFLYWIATAQDSAQIYQARKSSGTILSQVKALQSKQILAYSSVLQSFPEKAFLSVALDIAEPAILNSTNTSLTIKLPPARTNLTWHGITSPTPTYLVYYKEINDGKNSSGLKYRMLEFQESIALVEGLQPFSTYIIQIAVKNYYSDPMEQLPLGKEIWGKTKNGVPEAVCLINTTVQSDTSLVISWRESPKPNGPKESIRYQVAVSHLTLIPETPLRQSEYPNGRLTLLIKGLSGGKLYMLKVLACHSEELWCAESQPVTVETFDTPEKPYALVPENTSLQLGWKAPSNVNLIRYWFELQKGRYNEFCHVKASCSQGPISVCTITELQPSTSYGVRVVVVYRTGENSTSLPESFKTKAGVPSKPGIPKLLVGNKNSIQWERAEDNGSPLLYYILEFRKATSNESQNHNVIWKIAFNGSCSSICTWKSTSMKGTFQFRVVATNSLGFGEYSEISENITLDGDGFWIPQTSFMLTILIGVSLVVMIPLIVVWHRRIKKKTAPKEGLTVFINEDKELNELRGRAAGVGLANACYAVHTLPTQEEIESLPVFPREKLTLRLLLGSGAFGEVYEGTAIDILGVGSGETKVAVKTLKKGSTDQEKIEFLKEAHLMSKFNHPNILKQLGVCLLNEPQYIILELMEGGDLLTYLRKARMTKFHGPLLTLTDLVDLCVDISKGCVYLEQLHFIHRDLAARNCLVSVKDYSSPSRIVKIGDFGLARDVYKNDYYRKRGEGLLPVRWMAPESLVDGIFTTQSDVWSFGILTWEILTLGHQPYPAHSNLDVLNYVQTGGRLEPPRNCPDDLWNLMTHCWAQEPDQRPTFHRIQDQLQLFRNVSLNSLSQSRQEESITGVINEGFEDEDGNMTCLNSDGVTSVALMETKNQEGLNYMVLVPESTHSEENPRGPKDIKDSESYGLGKEGKELQAGKDSFRSKKMAHRPPGDSEGLNYACLTHSEYGDGSD</sequence>
<evidence type="ECO:0000256" key="4">
    <source>
        <dbReference type="ARBA" id="ARBA00022692"/>
    </source>
</evidence>
<evidence type="ECO:0000256" key="12">
    <source>
        <dbReference type="ARBA" id="ARBA00023170"/>
    </source>
</evidence>
<dbReference type="Gene3D" id="3.30.200.20">
    <property type="entry name" value="Phosphorylase Kinase, domain 1"/>
    <property type="match status" value="1"/>
</dbReference>
<keyword evidence="8 15" id="KW-0067">ATP-binding</keyword>
<dbReference type="SUPFAM" id="SSF56112">
    <property type="entry name" value="Protein kinase-like (PK-like)"/>
    <property type="match status" value="1"/>
</dbReference>
<evidence type="ECO:0000256" key="6">
    <source>
        <dbReference type="ARBA" id="ARBA00022741"/>
    </source>
</evidence>
<dbReference type="Pfam" id="PF00041">
    <property type="entry name" value="fn3"/>
    <property type="match status" value="2"/>
</dbReference>